<feature type="transmembrane region" description="Helical" evidence="1">
    <location>
        <begin position="40"/>
        <end position="60"/>
    </location>
</feature>
<feature type="transmembrane region" description="Helical" evidence="1">
    <location>
        <begin position="121"/>
        <end position="141"/>
    </location>
</feature>
<keyword evidence="1" id="KW-1133">Transmembrane helix</keyword>
<proteinExistence type="predicted"/>
<dbReference type="GO" id="GO:0000155">
    <property type="term" value="F:phosphorelay sensor kinase activity"/>
    <property type="evidence" value="ECO:0007669"/>
    <property type="project" value="InterPro"/>
</dbReference>
<keyword evidence="3" id="KW-0418">Kinase</keyword>
<keyword evidence="1" id="KW-0812">Transmembrane</keyword>
<keyword evidence="4" id="KW-1185">Reference proteome</keyword>
<reference evidence="3 4" key="1">
    <citation type="submission" date="2018-05" db="EMBL/GenBank/DDBJ databases">
        <title>Marinilabilia rubrum sp. nov., isolated from saltern sediment.</title>
        <authorList>
            <person name="Zhang R."/>
        </authorList>
    </citation>
    <scope>NUCLEOTIDE SEQUENCE [LARGE SCALE GENOMIC DNA]</scope>
    <source>
        <strain evidence="3 4">WTE16</strain>
    </source>
</reference>
<feature type="transmembrane region" description="Helical" evidence="1">
    <location>
        <begin position="7"/>
        <end position="28"/>
    </location>
</feature>
<dbReference type="RefSeq" id="WP_109263726.1">
    <property type="nucleotide sequence ID" value="NZ_QEWP01000004.1"/>
</dbReference>
<name>A0A2U2BAN7_9BACT</name>
<dbReference type="GO" id="GO:0016020">
    <property type="term" value="C:membrane"/>
    <property type="evidence" value="ECO:0007669"/>
    <property type="project" value="InterPro"/>
</dbReference>
<dbReference type="AlphaFoldDB" id="A0A2U2BAN7"/>
<protein>
    <submittedName>
        <fullName evidence="3">Histidine kinase</fullName>
    </submittedName>
</protein>
<evidence type="ECO:0000313" key="3">
    <source>
        <dbReference type="EMBL" id="PWE00103.1"/>
    </source>
</evidence>
<feature type="domain" description="Signal transduction histidine kinase internal region" evidence="2">
    <location>
        <begin position="161"/>
        <end position="239"/>
    </location>
</feature>
<dbReference type="Pfam" id="PF06580">
    <property type="entry name" value="His_kinase"/>
    <property type="match status" value="1"/>
</dbReference>
<keyword evidence="1" id="KW-0472">Membrane</keyword>
<sequence length="347" mass="40791">MTYKTKQVLVILSYGLISMSIGHFFQSIMCPECVKDPMAVIHNIGYSVMLGYGLFFNKYIYDFWIEPLVSWLKKPLRSLGIAFGITTLYSAFVIFFTNWFWFKLIQEIPFGTFLKYHKGIWVTEFVILYFISMWFYARAFFMDWKKEFKERERFKREALSAKYDVLKSQVNPHFLFNSLNVAGTLIDKDTSSAKKFLSQLSGMYRDILELQEDDLVPLQRELKLAERYLYLQEMRFGKAFHFELPSIEQSNSFLIVPLSIQILMENAFKHNRFSSEAPMKIKVDIENEHLVVYNSIYAQSQSIESLNIGIENIKGRYSFLTGEKIEILNQNGIFEVRMPLVKDGDKI</sequence>
<dbReference type="InterPro" id="IPR010559">
    <property type="entry name" value="Sig_transdc_His_kin_internal"/>
</dbReference>
<gene>
    <name evidence="3" type="ORF">DDZ16_07015</name>
</gene>
<evidence type="ECO:0000256" key="1">
    <source>
        <dbReference type="SAM" id="Phobius"/>
    </source>
</evidence>
<dbReference type="EMBL" id="QEWP01000004">
    <property type="protein sequence ID" value="PWE00103.1"/>
    <property type="molecule type" value="Genomic_DNA"/>
</dbReference>
<dbReference type="PANTHER" id="PTHR34220">
    <property type="entry name" value="SENSOR HISTIDINE KINASE YPDA"/>
    <property type="match status" value="1"/>
</dbReference>
<dbReference type="Proteomes" id="UP000244956">
    <property type="component" value="Unassembled WGS sequence"/>
</dbReference>
<evidence type="ECO:0000259" key="2">
    <source>
        <dbReference type="Pfam" id="PF06580"/>
    </source>
</evidence>
<comment type="caution">
    <text evidence="3">The sequence shown here is derived from an EMBL/GenBank/DDBJ whole genome shotgun (WGS) entry which is preliminary data.</text>
</comment>
<feature type="transmembrane region" description="Helical" evidence="1">
    <location>
        <begin position="81"/>
        <end position="101"/>
    </location>
</feature>
<dbReference type="PANTHER" id="PTHR34220:SF7">
    <property type="entry name" value="SENSOR HISTIDINE KINASE YPDA"/>
    <property type="match status" value="1"/>
</dbReference>
<organism evidence="3 4">
    <name type="scientific">Marinilabilia rubra</name>
    <dbReference type="NCBI Taxonomy" id="2162893"/>
    <lineage>
        <taxon>Bacteria</taxon>
        <taxon>Pseudomonadati</taxon>
        <taxon>Bacteroidota</taxon>
        <taxon>Bacteroidia</taxon>
        <taxon>Marinilabiliales</taxon>
        <taxon>Marinilabiliaceae</taxon>
        <taxon>Marinilabilia</taxon>
    </lineage>
</organism>
<dbReference type="InterPro" id="IPR050640">
    <property type="entry name" value="Bact_2-comp_sensor_kinase"/>
</dbReference>
<accession>A0A2U2BAN7</accession>
<dbReference type="OrthoDB" id="9809908at2"/>
<evidence type="ECO:0000313" key="4">
    <source>
        <dbReference type="Proteomes" id="UP000244956"/>
    </source>
</evidence>
<keyword evidence="3" id="KW-0808">Transferase</keyword>